<reference evidence="1" key="2">
    <citation type="submission" date="2020-06" db="EMBL/GenBank/DDBJ databases">
        <authorList>
            <person name="Sheffer M."/>
        </authorList>
    </citation>
    <scope>NUCLEOTIDE SEQUENCE</scope>
</reference>
<evidence type="ECO:0000313" key="2">
    <source>
        <dbReference type="Proteomes" id="UP000807504"/>
    </source>
</evidence>
<name>A0A8T0EJE3_ARGBR</name>
<keyword evidence="2" id="KW-1185">Reference proteome</keyword>
<protein>
    <submittedName>
        <fullName evidence="1">Uncharacterized protein</fullName>
    </submittedName>
</protein>
<dbReference type="GO" id="GO:0042981">
    <property type="term" value="P:regulation of apoptotic process"/>
    <property type="evidence" value="ECO:0007669"/>
    <property type="project" value="InterPro"/>
</dbReference>
<organism evidence="1 2">
    <name type="scientific">Argiope bruennichi</name>
    <name type="common">Wasp spider</name>
    <name type="synonym">Aranea bruennichi</name>
    <dbReference type="NCBI Taxonomy" id="94029"/>
    <lineage>
        <taxon>Eukaryota</taxon>
        <taxon>Metazoa</taxon>
        <taxon>Ecdysozoa</taxon>
        <taxon>Arthropoda</taxon>
        <taxon>Chelicerata</taxon>
        <taxon>Arachnida</taxon>
        <taxon>Araneae</taxon>
        <taxon>Araneomorphae</taxon>
        <taxon>Entelegynae</taxon>
        <taxon>Araneoidea</taxon>
        <taxon>Araneidae</taxon>
        <taxon>Argiope</taxon>
    </lineage>
</organism>
<dbReference type="EMBL" id="JABXBU010002228">
    <property type="protein sequence ID" value="KAF8771754.1"/>
    <property type="molecule type" value="Genomic_DNA"/>
</dbReference>
<reference evidence="1" key="1">
    <citation type="journal article" date="2020" name="bioRxiv">
        <title>Chromosome-level reference genome of the European wasp spider Argiope bruennichi: a resource for studies on range expansion and evolutionary adaptation.</title>
        <authorList>
            <person name="Sheffer M.M."/>
            <person name="Hoppe A."/>
            <person name="Krehenwinkel H."/>
            <person name="Uhl G."/>
            <person name="Kuss A.W."/>
            <person name="Jensen L."/>
            <person name="Jensen C."/>
            <person name="Gillespie R.G."/>
            <person name="Hoff K.J."/>
            <person name="Prost S."/>
        </authorList>
    </citation>
    <scope>NUCLEOTIDE SEQUENCE</scope>
</reference>
<dbReference type="SUPFAM" id="SSF56854">
    <property type="entry name" value="Bcl-2 inhibitors of programmed cell death"/>
    <property type="match status" value="1"/>
</dbReference>
<accession>A0A8T0EJE3</accession>
<proteinExistence type="predicted"/>
<evidence type="ECO:0000313" key="1">
    <source>
        <dbReference type="EMBL" id="KAF8771754.1"/>
    </source>
</evidence>
<dbReference type="AlphaFoldDB" id="A0A8T0EJE3"/>
<sequence>MESDNKVCQLWVRKVAQDVTIFVWFKQEVISKEAWTEISFFPEIFVEIGNNLSYSVWIETYCNVFVWEDFLKNHFKRMTTTPYLFANYVSYACYLLHESTPNPFESFFYIFSLITHFVFFCWQRGRKEFIHTCVDLFCTFFEKEICKEFEDQGGWQSFKNYLENKDILIRYKELISANQPVYQLFKELQNKLLESEKPYAINGVILKDITDTQVETKKEAVNFAESVADKIKELCKKTFEEVLKDFEKTERQLEELNLQTVGEACGGTSTEEYQASSEEVQEVLENIPSKINFKNNKDREKEVKIPNTLETLYLDALKSQNFGPAPQESGLIPKSTKVERVKKLLEEMSEDIIKISELIKFLSEDYFGTDLVILDHSY</sequence>
<comment type="caution">
    <text evidence="1">The sequence shown here is derived from an EMBL/GenBank/DDBJ whole genome shotgun (WGS) entry which is preliminary data.</text>
</comment>
<dbReference type="Proteomes" id="UP000807504">
    <property type="component" value="Unassembled WGS sequence"/>
</dbReference>
<dbReference type="InterPro" id="IPR036834">
    <property type="entry name" value="Bcl-2-like_sf"/>
</dbReference>
<gene>
    <name evidence="1" type="ORF">HNY73_019129</name>
</gene>